<gene>
    <name evidence="2" type="ORF">NE237_021178</name>
</gene>
<sequence>MLGVASRGSVASSAASADASTEKNREEKNRGIETLVLIQQRRNSDFEDELRFHKKACRSSRNRSRKNFPSHAGVLCSVNRNLTVETIWKFESANSFFPSKGVNGKFENRVYFVFFLCK</sequence>
<evidence type="ECO:0000313" key="2">
    <source>
        <dbReference type="EMBL" id="KAJ4961268.1"/>
    </source>
</evidence>
<dbReference type="EMBL" id="JAMYWD010000009">
    <property type="protein sequence ID" value="KAJ4961268.1"/>
    <property type="molecule type" value="Genomic_DNA"/>
</dbReference>
<proteinExistence type="predicted"/>
<keyword evidence="3" id="KW-1185">Reference proteome</keyword>
<evidence type="ECO:0000313" key="3">
    <source>
        <dbReference type="Proteomes" id="UP001141806"/>
    </source>
</evidence>
<dbReference type="AlphaFoldDB" id="A0A9Q0HAN5"/>
<feature type="compositionally biased region" description="Low complexity" evidence="1">
    <location>
        <begin position="1"/>
        <end position="19"/>
    </location>
</feature>
<feature type="compositionally biased region" description="Basic and acidic residues" evidence="1">
    <location>
        <begin position="20"/>
        <end position="31"/>
    </location>
</feature>
<organism evidence="2 3">
    <name type="scientific">Protea cynaroides</name>
    <dbReference type="NCBI Taxonomy" id="273540"/>
    <lineage>
        <taxon>Eukaryota</taxon>
        <taxon>Viridiplantae</taxon>
        <taxon>Streptophyta</taxon>
        <taxon>Embryophyta</taxon>
        <taxon>Tracheophyta</taxon>
        <taxon>Spermatophyta</taxon>
        <taxon>Magnoliopsida</taxon>
        <taxon>Proteales</taxon>
        <taxon>Proteaceae</taxon>
        <taxon>Protea</taxon>
    </lineage>
</organism>
<comment type="caution">
    <text evidence="2">The sequence shown here is derived from an EMBL/GenBank/DDBJ whole genome shotgun (WGS) entry which is preliminary data.</text>
</comment>
<dbReference type="Proteomes" id="UP001141806">
    <property type="component" value="Unassembled WGS sequence"/>
</dbReference>
<accession>A0A9Q0HAN5</accession>
<name>A0A9Q0HAN5_9MAGN</name>
<evidence type="ECO:0000256" key="1">
    <source>
        <dbReference type="SAM" id="MobiDB-lite"/>
    </source>
</evidence>
<feature type="region of interest" description="Disordered" evidence="1">
    <location>
        <begin position="1"/>
        <end position="32"/>
    </location>
</feature>
<reference evidence="2" key="1">
    <citation type="journal article" date="2023" name="Plant J.">
        <title>The genome of the king protea, Protea cynaroides.</title>
        <authorList>
            <person name="Chang J."/>
            <person name="Duong T.A."/>
            <person name="Schoeman C."/>
            <person name="Ma X."/>
            <person name="Roodt D."/>
            <person name="Barker N."/>
            <person name="Li Z."/>
            <person name="Van de Peer Y."/>
            <person name="Mizrachi E."/>
        </authorList>
    </citation>
    <scope>NUCLEOTIDE SEQUENCE</scope>
    <source>
        <tissue evidence="2">Young leaves</tissue>
    </source>
</reference>
<protein>
    <submittedName>
        <fullName evidence="2">Uncharacterized protein</fullName>
    </submittedName>
</protein>